<dbReference type="GO" id="GO:0016020">
    <property type="term" value="C:membrane"/>
    <property type="evidence" value="ECO:0007669"/>
    <property type="project" value="UniProtKB-SubCell"/>
</dbReference>
<evidence type="ECO:0000256" key="3">
    <source>
        <dbReference type="ARBA" id="ARBA00022448"/>
    </source>
</evidence>
<dbReference type="RefSeq" id="WP_078023015.1">
    <property type="nucleotide sequence ID" value="NZ_JADPGM010000001.1"/>
</dbReference>
<dbReference type="NCBIfam" id="TIGR00912">
    <property type="entry name" value="2A0309"/>
    <property type="match status" value="1"/>
</dbReference>
<dbReference type="Proteomes" id="UP000190206">
    <property type="component" value="Unassembled WGS sequence"/>
</dbReference>
<feature type="transmembrane region" description="Helical" evidence="8">
    <location>
        <begin position="122"/>
        <end position="137"/>
    </location>
</feature>
<proteinExistence type="inferred from homology"/>
<dbReference type="EMBL" id="MRAD01000002">
    <property type="protein sequence ID" value="OOO63332.1"/>
    <property type="molecule type" value="Genomic_DNA"/>
</dbReference>
<evidence type="ECO:0000256" key="4">
    <source>
        <dbReference type="ARBA" id="ARBA00022544"/>
    </source>
</evidence>
<feature type="transmembrane region" description="Helical" evidence="8">
    <location>
        <begin position="333"/>
        <end position="355"/>
    </location>
</feature>
<dbReference type="GO" id="GO:0009847">
    <property type="term" value="P:spore germination"/>
    <property type="evidence" value="ECO:0007669"/>
    <property type="project" value="InterPro"/>
</dbReference>
<dbReference type="AlphaFoldDB" id="A0A1S9IG27"/>
<protein>
    <submittedName>
        <fullName evidence="10">Spore gernimation protein</fullName>
    </submittedName>
</protein>
<name>A0A1S9IG27_9CLOT</name>
<feature type="transmembrane region" description="Helical" evidence="8">
    <location>
        <begin position="149"/>
        <end position="165"/>
    </location>
</feature>
<keyword evidence="4" id="KW-0309">Germination</keyword>
<evidence type="ECO:0000256" key="6">
    <source>
        <dbReference type="ARBA" id="ARBA00022989"/>
    </source>
</evidence>
<keyword evidence="11" id="KW-1185">Reference proteome</keyword>
<comment type="similarity">
    <text evidence="2">Belongs to the amino acid-polyamine-organocation (APC) superfamily. Spore germination protein (SGP) (TC 2.A.3.9) family.</text>
</comment>
<feature type="transmembrane region" description="Helical" evidence="8">
    <location>
        <begin position="12"/>
        <end position="35"/>
    </location>
</feature>
<dbReference type="InterPro" id="IPR004761">
    <property type="entry name" value="Spore_GerAB"/>
</dbReference>
<dbReference type="Pfam" id="PF03845">
    <property type="entry name" value="Spore_permease"/>
    <property type="match status" value="1"/>
</dbReference>
<evidence type="ECO:0000313" key="9">
    <source>
        <dbReference type="EMBL" id="OOO63332.1"/>
    </source>
</evidence>
<keyword evidence="5 8" id="KW-0812">Transmembrane</keyword>
<dbReference type="PANTHER" id="PTHR34975">
    <property type="entry name" value="SPORE GERMINATION PROTEIN A2"/>
    <property type="match status" value="1"/>
</dbReference>
<feature type="transmembrane region" description="Helical" evidence="8">
    <location>
        <begin position="185"/>
        <end position="205"/>
    </location>
</feature>
<evidence type="ECO:0000256" key="7">
    <source>
        <dbReference type="ARBA" id="ARBA00023136"/>
    </source>
</evidence>
<gene>
    <name evidence="9" type="ORF">BS637_02775</name>
    <name evidence="10" type="ORF">BS638_03820</name>
</gene>
<keyword evidence="3" id="KW-0813">Transport</keyword>
<dbReference type="EMBL" id="MRAE01000006">
    <property type="protein sequence ID" value="OOO69173.1"/>
    <property type="molecule type" value="Genomic_DNA"/>
</dbReference>
<reference evidence="10 12" key="2">
    <citation type="submission" date="2016-12" db="EMBL/GenBank/DDBJ databases">
        <title>Clostridium tepidum sp. nov., a close relative of Clostridium sporogenes and Clostridium botulinum Group I.</title>
        <authorList>
            <person name="Dobritsa A.P."/>
            <person name="Kutumbaka K.K."/>
            <person name="Werner K."/>
            <person name="Wiedmann M."/>
            <person name="Asmus A."/>
            <person name="Samadpour M."/>
        </authorList>
    </citation>
    <scope>NUCLEOTIDE SEQUENCE [LARGE SCALE GENOMIC DNA]</scope>
    <source>
        <strain evidence="10 12">IEH 97212</strain>
    </source>
</reference>
<dbReference type="Gene3D" id="1.20.1740.10">
    <property type="entry name" value="Amino acid/polyamine transporter I"/>
    <property type="match status" value="1"/>
</dbReference>
<evidence type="ECO:0000313" key="10">
    <source>
        <dbReference type="EMBL" id="OOO69173.1"/>
    </source>
</evidence>
<sequence>MKNNNVLTGNQVIATIVGTMVGIGILSLPASLSRIAENDGWIGVVIGSLYPFYILLCAVLIFKDTPYYNMNILEISKNYFGKILGDILSFIFSFQYFIYIIIATADISNLLRVHLVGFLEQYKLAIPILLISVYAASKGIRALGRINQIIFHLSIPLILITFIAIKKGNILNIKPIFGTSFSSILKAAIETVYSFLGIEVIFLIVPLIKDKNMIKSSFFKSALIVVIVYIWLSFVSIYYMGSDVAKNLYWPTLSLAQTIYIPGISNFELVFMFLWISIVLQTIANQNYFFYYSLSSILKKINPNILYIIVFIFATILVDKLDSFIIFTKLNEYSSIFYLIFNLTFITSITIIKIIKEKRLQRF</sequence>
<dbReference type="Proteomes" id="UP000190256">
    <property type="component" value="Unassembled WGS sequence"/>
</dbReference>
<feature type="transmembrane region" description="Helical" evidence="8">
    <location>
        <begin position="41"/>
        <end position="62"/>
    </location>
</feature>
<reference evidence="9 11" key="1">
    <citation type="submission" date="2016-12" db="EMBL/GenBank/DDBJ databases">
        <title>Clostridium tepidum sp. nov., a close relative of Clostridium sporogenes and Clostridium botulinum Group I.</title>
        <authorList>
            <person name="Dobritsa A.P."/>
            <person name="Kutumbaka K."/>
            <person name="Werner K."/>
            <person name="Samadpour M."/>
        </authorList>
    </citation>
    <scope>NUCLEOTIDE SEQUENCE [LARGE SCALE GENOMIC DNA]</scope>
    <source>
        <strain evidence="9 11">PE</strain>
    </source>
</reference>
<dbReference type="OrthoDB" id="1931502at2"/>
<evidence type="ECO:0000313" key="11">
    <source>
        <dbReference type="Proteomes" id="UP000190206"/>
    </source>
</evidence>
<evidence type="ECO:0000256" key="1">
    <source>
        <dbReference type="ARBA" id="ARBA00004141"/>
    </source>
</evidence>
<dbReference type="PANTHER" id="PTHR34975:SF2">
    <property type="entry name" value="SPORE GERMINATION PROTEIN A2"/>
    <property type="match status" value="1"/>
</dbReference>
<keyword evidence="7 8" id="KW-0472">Membrane</keyword>
<feature type="transmembrane region" description="Helical" evidence="8">
    <location>
        <begin position="305"/>
        <end position="327"/>
    </location>
</feature>
<feature type="transmembrane region" description="Helical" evidence="8">
    <location>
        <begin position="217"/>
        <end position="239"/>
    </location>
</feature>
<keyword evidence="6 8" id="KW-1133">Transmembrane helix</keyword>
<evidence type="ECO:0000256" key="5">
    <source>
        <dbReference type="ARBA" id="ARBA00022692"/>
    </source>
</evidence>
<feature type="transmembrane region" description="Helical" evidence="8">
    <location>
        <begin position="259"/>
        <end position="284"/>
    </location>
</feature>
<evidence type="ECO:0000256" key="2">
    <source>
        <dbReference type="ARBA" id="ARBA00007998"/>
    </source>
</evidence>
<evidence type="ECO:0000313" key="12">
    <source>
        <dbReference type="Proteomes" id="UP000190256"/>
    </source>
</evidence>
<organism evidence="10 12">
    <name type="scientific">Clostridium tepidum</name>
    <dbReference type="NCBI Taxonomy" id="1962263"/>
    <lineage>
        <taxon>Bacteria</taxon>
        <taxon>Bacillati</taxon>
        <taxon>Bacillota</taxon>
        <taxon>Clostridia</taxon>
        <taxon>Eubacteriales</taxon>
        <taxon>Clostridiaceae</taxon>
        <taxon>Clostridium</taxon>
    </lineage>
</organism>
<dbReference type="STRING" id="1962263.BS637_02775"/>
<evidence type="ECO:0000256" key="8">
    <source>
        <dbReference type="SAM" id="Phobius"/>
    </source>
</evidence>
<comment type="subcellular location">
    <subcellularLocation>
        <location evidence="1">Membrane</location>
        <topology evidence="1">Multi-pass membrane protein</topology>
    </subcellularLocation>
</comment>
<feature type="transmembrane region" description="Helical" evidence="8">
    <location>
        <begin position="83"/>
        <end position="102"/>
    </location>
</feature>
<accession>A0A1S9IG27</accession>
<comment type="caution">
    <text evidence="10">The sequence shown here is derived from an EMBL/GenBank/DDBJ whole genome shotgun (WGS) entry which is preliminary data.</text>
</comment>